<feature type="chain" id="PRO_5039210542" evidence="2">
    <location>
        <begin position="34"/>
        <end position="227"/>
    </location>
</feature>
<evidence type="ECO:0000259" key="3">
    <source>
        <dbReference type="Pfam" id="PF03713"/>
    </source>
</evidence>
<dbReference type="PROSITE" id="PS51257">
    <property type="entry name" value="PROKAR_LIPOPROTEIN"/>
    <property type="match status" value="1"/>
</dbReference>
<feature type="region of interest" description="Disordered" evidence="1">
    <location>
        <begin position="39"/>
        <end position="61"/>
    </location>
</feature>
<dbReference type="AlphaFoldDB" id="A0A1I1ZN17"/>
<evidence type="ECO:0000313" key="5">
    <source>
        <dbReference type="Proteomes" id="UP000181942"/>
    </source>
</evidence>
<evidence type="ECO:0000313" key="4">
    <source>
        <dbReference type="EMBL" id="SFE33204.1"/>
    </source>
</evidence>
<dbReference type="PANTHER" id="PTHR36933">
    <property type="entry name" value="SLL0788 PROTEIN"/>
    <property type="match status" value="1"/>
</dbReference>
<proteinExistence type="predicted"/>
<feature type="compositionally biased region" description="Polar residues" evidence="1">
    <location>
        <begin position="39"/>
        <end position="51"/>
    </location>
</feature>
<gene>
    <name evidence="4" type="ORF">SAMN02787118_101354</name>
</gene>
<dbReference type="InterPro" id="IPR006311">
    <property type="entry name" value="TAT_signal"/>
</dbReference>
<organism evidence="4 5">
    <name type="scientific">Streptomyces mirabilis</name>
    <dbReference type="NCBI Taxonomy" id="68239"/>
    <lineage>
        <taxon>Bacteria</taxon>
        <taxon>Bacillati</taxon>
        <taxon>Actinomycetota</taxon>
        <taxon>Actinomycetes</taxon>
        <taxon>Kitasatosporales</taxon>
        <taxon>Streptomycetaceae</taxon>
        <taxon>Streptomyces</taxon>
    </lineage>
</organism>
<evidence type="ECO:0000256" key="2">
    <source>
        <dbReference type="SAM" id="SignalP"/>
    </source>
</evidence>
<keyword evidence="2" id="KW-0732">Signal</keyword>
<dbReference type="EMBL" id="FONR01000001">
    <property type="protein sequence ID" value="SFE33204.1"/>
    <property type="molecule type" value="Genomic_DNA"/>
</dbReference>
<evidence type="ECO:0000256" key="1">
    <source>
        <dbReference type="SAM" id="MobiDB-lite"/>
    </source>
</evidence>
<reference evidence="4 5" key="1">
    <citation type="submission" date="2016-10" db="EMBL/GenBank/DDBJ databases">
        <authorList>
            <person name="de Groot N.N."/>
        </authorList>
    </citation>
    <scope>NUCLEOTIDE SEQUENCE [LARGE SCALE GENOMIC DNA]</scope>
    <source>
        <strain evidence="4 5">OK461</strain>
    </source>
</reference>
<sequence>MLLRRTSRASRPPRTRRALLGAASLAVAVLALGGCDSGSASAPKSAGTSGPSVIAPGKPGEAAETLSAADAAKQRNEDDSPNAADFAYARMMIEHHTQALEMTALAAKQAASGQVKRLAARIAAAQGPEITTMKGWLAAHDGDQRATEHRHEAMPGMATEAQLKELRAARGKAFDALFLKLMITHHDGAISMATEVKAQGNNIQVEEMADDVIAQQTSEISRMRELR</sequence>
<dbReference type="RefSeq" id="WP_075026036.1">
    <property type="nucleotide sequence ID" value="NZ_FONR01000001.1"/>
</dbReference>
<feature type="domain" description="DUF305" evidence="3">
    <location>
        <begin position="85"/>
        <end position="226"/>
    </location>
</feature>
<dbReference type="PROSITE" id="PS51318">
    <property type="entry name" value="TAT"/>
    <property type="match status" value="1"/>
</dbReference>
<dbReference type="InterPro" id="IPR012347">
    <property type="entry name" value="Ferritin-like"/>
</dbReference>
<dbReference type="PANTHER" id="PTHR36933:SF1">
    <property type="entry name" value="SLL0788 PROTEIN"/>
    <property type="match status" value="1"/>
</dbReference>
<name>A0A1I1ZN17_9ACTN</name>
<dbReference type="Pfam" id="PF03713">
    <property type="entry name" value="DUF305"/>
    <property type="match status" value="1"/>
</dbReference>
<accession>A0A1I1ZN17</accession>
<dbReference type="InterPro" id="IPR005183">
    <property type="entry name" value="DUF305_CopM-like"/>
</dbReference>
<dbReference type="Gene3D" id="1.20.1260.10">
    <property type="match status" value="1"/>
</dbReference>
<protein>
    <submittedName>
        <fullName evidence="4">Uncharacterized conserved protein, DUF305 family</fullName>
    </submittedName>
</protein>
<feature type="signal peptide" evidence="2">
    <location>
        <begin position="1"/>
        <end position="33"/>
    </location>
</feature>
<dbReference type="Proteomes" id="UP000181942">
    <property type="component" value="Unassembled WGS sequence"/>
</dbReference>